<reference evidence="3" key="1">
    <citation type="submission" date="2025-08" db="UniProtKB">
        <authorList>
            <consortium name="RefSeq"/>
        </authorList>
    </citation>
    <scope>IDENTIFICATION</scope>
</reference>
<dbReference type="PaxDb" id="121845-A0A1S3CXT1"/>
<organism evidence="2 3">
    <name type="scientific">Diaphorina citri</name>
    <name type="common">Asian citrus psyllid</name>
    <dbReference type="NCBI Taxonomy" id="121845"/>
    <lineage>
        <taxon>Eukaryota</taxon>
        <taxon>Metazoa</taxon>
        <taxon>Ecdysozoa</taxon>
        <taxon>Arthropoda</taxon>
        <taxon>Hexapoda</taxon>
        <taxon>Insecta</taxon>
        <taxon>Pterygota</taxon>
        <taxon>Neoptera</taxon>
        <taxon>Paraneoptera</taxon>
        <taxon>Hemiptera</taxon>
        <taxon>Sternorrhyncha</taxon>
        <taxon>Psylloidea</taxon>
        <taxon>Psyllidae</taxon>
        <taxon>Diaphorininae</taxon>
        <taxon>Diaphorina</taxon>
    </lineage>
</organism>
<proteinExistence type="predicted"/>
<keyword evidence="2" id="KW-1185">Reference proteome</keyword>
<feature type="compositionally biased region" description="Polar residues" evidence="1">
    <location>
        <begin position="48"/>
        <end position="68"/>
    </location>
</feature>
<protein>
    <submittedName>
        <fullName evidence="3">Uncharacterized protein LOC103506603</fullName>
    </submittedName>
</protein>
<accession>A0A1S3CXT1</accession>
<dbReference type="GeneID" id="103506603"/>
<dbReference type="AlphaFoldDB" id="A0A1S3CXT1"/>
<dbReference type="RefSeq" id="XP_008469224.1">
    <property type="nucleotide sequence ID" value="XM_008471002.3"/>
</dbReference>
<dbReference type="Proteomes" id="UP000079169">
    <property type="component" value="Unplaced"/>
</dbReference>
<evidence type="ECO:0000256" key="1">
    <source>
        <dbReference type="SAM" id="MobiDB-lite"/>
    </source>
</evidence>
<feature type="compositionally biased region" description="Polar residues" evidence="1">
    <location>
        <begin position="24"/>
        <end position="35"/>
    </location>
</feature>
<dbReference type="KEGG" id="dci:103506603"/>
<evidence type="ECO:0000313" key="2">
    <source>
        <dbReference type="Proteomes" id="UP000079169"/>
    </source>
</evidence>
<sequence length="107" mass="11750">MAEQMRRTRKEILSRLADIQATRNAIAQSRQQSSDVPDAPPSYDEAVASSSTIYPNPTAQPAMPSTQPMPYATPSSSYASIIDSRSQTPSYGECNYLYHDSCLISTK</sequence>
<evidence type="ECO:0000313" key="3">
    <source>
        <dbReference type="RefSeq" id="XP_008469224.1"/>
    </source>
</evidence>
<name>A0A1S3CXT1_DIACI</name>
<gene>
    <name evidence="3" type="primary">LOC103506603</name>
</gene>
<feature type="region of interest" description="Disordered" evidence="1">
    <location>
        <begin position="24"/>
        <end position="77"/>
    </location>
</feature>